<dbReference type="Gene3D" id="2.60.120.10">
    <property type="entry name" value="Jelly Rolls"/>
    <property type="match status" value="2"/>
</dbReference>
<dbReference type="InterPro" id="IPR003829">
    <property type="entry name" value="Pirin_N_dom"/>
</dbReference>
<reference evidence="6" key="1">
    <citation type="journal article" date="2019" name="Int. J. Syst. Evol. Microbiol.">
        <title>The Global Catalogue of Microorganisms (GCM) 10K type strain sequencing project: providing services to taxonomists for standard genome sequencing and annotation.</title>
        <authorList>
            <consortium name="The Broad Institute Genomics Platform"/>
            <consortium name="The Broad Institute Genome Sequencing Center for Infectious Disease"/>
            <person name="Wu L."/>
            <person name="Ma J."/>
        </authorList>
    </citation>
    <scope>NUCLEOTIDE SEQUENCE [LARGE SCALE GENOMIC DNA]</scope>
    <source>
        <strain evidence="6">CCUG 60742</strain>
    </source>
</reference>
<dbReference type="Pfam" id="PF02678">
    <property type="entry name" value="Pirin"/>
    <property type="match status" value="1"/>
</dbReference>
<organism evidence="5 6">
    <name type="scientific">Mucilaginibacter lutimaris</name>
    <dbReference type="NCBI Taxonomy" id="931629"/>
    <lineage>
        <taxon>Bacteria</taxon>
        <taxon>Pseudomonadati</taxon>
        <taxon>Bacteroidota</taxon>
        <taxon>Sphingobacteriia</taxon>
        <taxon>Sphingobacteriales</taxon>
        <taxon>Sphingobacteriaceae</taxon>
        <taxon>Mucilaginibacter</taxon>
    </lineage>
</organism>
<evidence type="ECO:0000259" key="4">
    <source>
        <dbReference type="Pfam" id="PF05726"/>
    </source>
</evidence>
<comment type="caution">
    <text evidence="5">The sequence shown here is derived from an EMBL/GenBank/DDBJ whole genome shotgun (WGS) entry which is preliminary data.</text>
</comment>
<sequence>MKKKSSFSTQGQREDIGELGIQRLLPNRYANAVGPFVLLDHILPNIQQKVSSEGTGAHPHRGIATLTYILNGEARHFDSAGHFAIVRSGGVQWMNAGNGIIHDETINHDPQTDSKLIHAFQFWINLPGIIKAEMPSYRSVQAEEVPVKTLADGKGWIKVVIGTYEDLSAVIPDYSEQFLYHVRLEPGSALVFEFSERTEVAAFLPLLPVMINDENFRGGDFAEFDREAGTIELRNGNPEACDILLFGGEPYTEPIFAEGPFVMNSKVDTAIAYRDYFNGDYGKIDYEQHSSLNNGQPPENADQ</sequence>
<evidence type="ECO:0000256" key="1">
    <source>
        <dbReference type="ARBA" id="ARBA00008416"/>
    </source>
</evidence>
<accession>A0ABW2ZEC6</accession>
<dbReference type="RefSeq" id="WP_377140183.1">
    <property type="nucleotide sequence ID" value="NZ_JBHTIA010000003.1"/>
</dbReference>
<protein>
    <submittedName>
        <fullName evidence="5">Pirin family protein</fullName>
    </submittedName>
</protein>
<dbReference type="Pfam" id="PF05726">
    <property type="entry name" value="Pirin_C"/>
    <property type="match status" value="1"/>
</dbReference>
<feature type="domain" description="Pirin N-terminal" evidence="3">
    <location>
        <begin position="27"/>
        <end position="124"/>
    </location>
</feature>
<evidence type="ECO:0000259" key="3">
    <source>
        <dbReference type="Pfam" id="PF02678"/>
    </source>
</evidence>
<dbReference type="EMBL" id="JBHTIA010000003">
    <property type="protein sequence ID" value="MFD0764556.1"/>
    <property type="molecule type" value="Genomic_DNA"/>
</dbReference>
<feature type="domain" description="Pirin C-terminal" evidence="4">
    <location>
        <begin position="180"/>
        <end position="281"/>
    </location>
</feature>
<evidence type="ECO:0000256" key="2">
    <source>
        <dbReference type="RuleBase" id="RU003457"/>
    </source>
</evidence>
<dbReference type="PANTHER" id="PTHR13903:SF8">
    <property type="entry name" value="PIRIN"/>
    <property type="match status" value="1"/>
</dbReference>
<proteinExistence type="inferred from homology"/>
<name>A0ABW2ZEC6_9SPHI</name>
<keyword evidence="6" id="KW-1185">Reference proteome</keyword>
<dbReference type="InterPro" id="IPR011051">
    <property type="entry name" value="RmlC_Cupin_sf"/>
</dbReference>
<dbReference type="PANTHER" id="PTHR13903">
    <property type="entry name" value="PIRIN-RELATED"/>
    <property type="match status" value="1"/>
</dbReference>
<dbReference type="CDD" id="cd02247">
    <property type="entry name" value="cupin_pirin_C"/>
    <property type="match status" value="1"/>
</dbReference>
<dbReference type="InterPro" id="IPR012093">
    <property type="entry name" value="Pirin"/>
</dbReference>
<evidence type="ECO:0000313" key="5">
    <source>
        <dbReference type="EMBL" id="MFD0764556.1"/>
    </source>
</evidence>
<dbReference type="CDD" id="cd02909">
    <property type="entry name" value="cupin_pirin_N"/>
    <property type="match status" value="1"/>
</dbReference>
<dbReference type="SUPFAM" id="SSF51182">
    <property type="entry name" value="RmlC-like cupins"/>
    <property type="match status" value="1"/>
</dbReference>
<dbReference type="PIRSF" id="PIRSF006232">
    <property type="entry name" value="Pirin"/>
    <property type="match status" value="1"/>
</dbReference>
<dbReference type="Proteomes" id="UP001597073">
    <property type="component" value="Unassembled WGS sequence"/>
</dbReference>
<evidence type="ECO:0000313" key="6">
    <source>
        <dbReference type="Proteomes" id="UP001597073"/>
    </source>
</evidence>
<dbReference type="InterPro" id="IPR008778">
    <property type="entry name" value="Pirin_C_dom"/>
</dbReference>
<comment type="similarity">
    <text evidence="1 2">Belongs to the pirin family.</text>
</comment>
<dbReference type="InterPro" id="IPR014710">
    <property type="entry name" value="RmlC-like_jellyroll"/>
</dbReference>
<gene>
    <name evidence="5" type="ORF">ACFQZI_06805</name>
</gene>